<feature type="compositionally biased region" description="Polar residues" evidence="1">
    <location>
        <begin position="321"/>
        <end position="334"/>
    </location>
</feature>
<gene>
    <name evidence="2" type="ORF">NP493_283g05024</name>
</gene>
<reference evidence="2" key="1">
    <citation type="journal article" date="2023" name="Mol. Biol. Evol.">
        <title>Third-Generation Sequencing Reveals the Adaptive Role of the Epigenome in Three Deep-Sea Polychaetes.</title>
        <authorList>
            <person name="Perez M."/>
            <person name="Aroh O."/>
            <person name="Sun Y."/>
            <person name="Lan Y."/>
            <person name="Juniper S.K."/>
            <person name="Young C.R."/>
            <person name="Angers B."/>
            <person name="Qian P.Y."/>
        </authorList>
    </citation>
    <scope>NUCLEOTIDE SEQUENCE</scope>
    <source>
        <strain evidence="2">R07B-5</strain>
    </source>
</reference>
<evidence type="ECO:0000256" key="1">
    <source>
        <dbReference type="SAM" id="MobiDB-lite"/>
    </source>
</evidence>
<dbReference type="Proteomes" id="UP001209878">
    <property type="component" value="Unassembled WGS sequence"/>
</dbReference>
<name>A0AAD9NX41_RIDPI</name>
<proteinExistence type="predicted"/>
<feature type="region of interest" description="Disordered" evidence="1">
    <location>
        <begin position="302"/>
        <end position="334"/>
    </location>
</feature>
<comment type="caution">
    <text evidence="2">The sequence shown here is derived from an EMBL/GenBank/DDBJ whole genome shotgun (WGS) entry which is preliminary data.</text>
</comment>
<keyword evidence="3" id="KW-1185">Reference proteome</keyword>
<protein>
    <submittedName>
        <fullName evidence="2">Uncharacterized protein</fullName>
    </submittedName>
</protein>
<evidence type="ECO:0000313" key="3">
    <source>
        <dbReference type="Proteomes" id="UP001209878"/>
    </source>
</evidence>
<organism evidence="2 3">
    <name type="scientific">Ridgeia piscesae</name>
    <name type="common">Tubeworm</name>
    <dbReference type="NCBI Taxonomy" id="27915"/>
    <lineage>
        <taxon>Eukaryota</taxon>
        <taxon>Metazoa</taxon>
        <taxon>Spiralia</taxon>
        <taxon>Lophotrochozoa</taxon>
        <taxon>Annelida</taxon>
        <taxon>Polychaeta</taxon>
        <taxon>Sedentaria</taxon>
        <taxon>Canalipalpata</taxon>
        <taxon>Sabellida</taxon>
        <taxon>Siboglinidae</taxon>
        <taxon>Ridgeia</taxon>
    </lineage>
</organism>
<evidence type="ECO:0000313" key="2">
    <source>
        <dbReference type="EMBL" id="KAK2184094.1"/>
    </source>
</evidence>
<dbReference type="AlphaFoldDB" id="A0AAD9NX41"/>
<accession>A0AAD9NX41</accession>
<sequence>MTVRLRGHLPCSRRWLIVVAGNLNIDEGCRRLVPADIWYRFKTYFPDAPEFTGLAEVCHECYEETIRKQEIKDMYRNLRTEQKTQLSYLYLNKHRPTWDSDVNQLYVIPRDFLDRWRHFIREPKKVPPVTHVENRSLLCKHDGFLYRPDMIGVDETAERAVYIWPGEWEICDVTCIELVSVTLGLCTSGLGCVHLAWAVYIWPGEWEICDVTCIELVSVTLGLCTSGLGCVHLAWAVYIWPGEWEICDVTCIEYVSVTHRAVYIWPGVCDQCCQARVTEEFELRLTYTAATIYVRKVLNSHKSDPQTTSSSPIELMDSDDNSVTTESSGDTHSQ</sequence>
<dbReference type="EMBL" id="JAODUO010000283">
    <property type="protein sequence ID" value="KAK2184094.1"/>
    <property type="molecule type" value="Genomic_DNA"/>
</dbReference>